<dbReference type="RefSeq" id="WP_097129197.1">
    <property type="nucleotide sequence ID" value="NZ_OCNH01000004.1"/>
</dbReference>
<evidence type="ECO:0000313" key="3">
    <source>
        <dbReference type="Proteomes" id="UP000219452"/>
    </source>
</evidence>
<dbReference type="Proteomes" id="UP000219452">
    <property type="component" value="Unassembled WGS sequence"/>
</dbReference>
<evidence type="ECO:0000259" key="1">
    <source>
        <dbReference type="Pfam" id="PF08818"/>
    </source>
</evidence>
<dbReference type="Gene3D" id="3.90.1150.200">
    <property type="match status" value="1"/>
</dbReference>
<dbReference type="OrthoDB" id="115213at2"/>
<protein>
    <submittedName>
        <fullName evidence="2">Uncharacterized conserved protein YdhG, YjbR/CyaY-like superfamily, DUF1801 family</fullName>
    </submittedName>
</protein>
<dbReference type="SUPFAM" id="SSF159888">
    <property type="entry name" value="YdhG-like"/>
    <property type="match status" value="1"/>
</dbReference>
<name>A0A286GIX0_9BACT</name>
<organism evidence="2 3">
    <name type="scientific">Spirosoma fluviale</name>
    <dbReference type="NCBI Taxonomy" id="1597977"/>
    <lineage>
        <taxon>Bacteria</taxon>
        <taxon>Pseudomonadati</taxon>
        <taxon>Bacteroidota</taxon>
        <taxon>Cytophagia</taxon>
        <taxon>Cytophagales</taxon>
        <taxon>Cytophagaceae</taxon>
        <taxon>Spirosoma</taxon>
    </lineage>
</organism>
<dbReference type="InterPro" id="IPR014922">
    <property type="entry name" value="YdhG-like"/>
</dbReference>
<dbReference type="AlphaFoldDB" id="A0A286GIX0"/>
<gene>
    <name evidence="2" type="ORF">SAMN06269250_4873</name>
</gene>
<evidence type="ECO:0000313" key="2">
    <source>
        <dbReference type="EMBL" id="SOD95468.1"/>
    </source>
</evidence>
<feature type="domain" description="YdhG-like" evidence="1">
    <location>
        <begin position="23"/>
        <end position="112"/>
    </location>
</feature>
<sequence length="133" mass="14275">MNINSSSDIDAYIAAFPAEIQVLLEQVRQTILDAAPDADEAISYGIPTLKLNGNLVHFAAFKNHIGFYPAPQGLDAFKEELSGYKGAKGSVQFPFDQPLPLDLIAKITKFRISQNLAKADAKGKKKPSGAGKG</sequence>
<accession>A0A286GIX0</accession>
<proteinExistence type="predicted"/>
<reference evidence="3" key="1">
    <citation type="submission" date="2017-09" db="EMBL/GenBank/DDBJ databases">
        <authorList>
            <person name="Varghese N."/>
            <person name="Submissions S."/>
        </authorList>
    </citation>
    <scope>NUCLEOTIDE SEQUENCE [LARGE SCALE GENOMIC DNA]</scope>
    <source>
        <strain evidence="3">DSM 29961</strain>
    </source>
</reference>
<dbReference type="Pfam" id="PF08818">
    <property type="entry name" value="DUF1801"/>
    <property type="match status" value="1"/>
</dbReference>
<keyword evidence="3" id="KW-1185">Reference proteome</keyword>
<dbReference type="EMBL" id="OCNH01000004">
    <property type="protein sequence ID" value="SOD95468.1"/>
    <property type="molecule type" value="Genomic_DNA"/>
</dbReference>